<gene>
    <name evidence="1" type="ORF">SAMN05192568_102597</name>
</gene>
<dbReference type="RefSeq" id="WP_092043939.1">
    <property type="nucleotide sequence ID" value="NZ_FOTK01000025.1"/>
</dbReference>
<evidence type="ECO:0000313" key="1">
    <source>
        <dbReference type="EMBL" id="SFM29314.1"/>
    </source>
</evidence>
<accession>A0A1I4PNQ7</accession>
<reference evidence="2" key="1">
    <citation type="submission" date="2016-10" db="EMBL/GenBank/DDBJ databases">
        <authorList>
            <person name="Varghese N."/>
            <person name="Submissions S."/>
        </authorList>
    </citation>
    <scope>NUCLEOTIDE SEQUENCE [LARGE SCALE GENOMIC DNA]</scope>
    <source>
        <strain evidence="2">BL36</strain>
    </source>
</reference>
<proteinExistence type="predicted"/>
<dbReference type="EMBL" id="FOTK01000025">
    <property type="protein sequence ID" value="SFM29314.1"/>
    <property type="molecule type" value="Genomic_DNA"/>
</dbReference>
<keyword evidence="2" id="KW-1185">Reference proteome</keyword>
<protein>
    <submittedName>
        <fullName evidence="1">Uncharacterized protein</fullName>
    </submittedName>
</protein>
<dbReference type="STRING" id="582667.SAMN05192568_102597"/>
<sequence length="76" mass="7869">MKLVTPHDVLSAYAQAEIGSDVAVSSLGLNGFRDLIVAMADAGHRLPRPSQAETEAQVDSAIPLLLAVLDDGPSDA</sequence>
<dbReference type="OrthoDB" id="165038at2"/>
<organism evidence="1 2">
    <name type="scientific">Methylobacterium pseudosasicola</name>
    <dbReference type="NCBI Taxonomy" id="582667"/>
    <lineage>
        <taxon>Bacteria</taxon>
        <taxon>Pseudomonadati</taxon>
        <taxon>Pseudomonadota</taxon>
        <taxon>Alphaproteobacteria</taxon>
        <taxon>Hyphomicrobiales</taxon>
        <taxon>Methylobacteriaceae</taxon>
        <taxon>Methylobacterium</taxon>
    </lineage>
</organism>
<name>A0A1I4PNQ7_9HYPH</name>
<dbReference type="Proteomes" id="UP000199048">
    <property type="component" value="Unassembled WGS sequence"/>
</dbReference>
<evidence type="ECO:0000313" key="2">
    <source>
        <dbReference type="Proteomes" id="UP000199048"/>
    </source>
</evidence>
<dbReference type="AlphaFoldDB" id="A0A1I4PNQ7"/>